<dbReference type="AlphaFoldDB" id="A0A941EG59"/>
<dbReference type="Proteomes" id="UP000675781">
    <property type="component" value="Unassembled WGS sequence"/>
</dbReference>
<dbReference type="EMBL" id="JAGSOG010000005">
    <property type="protein sequence ID" value="MBR7832025.1"/>
    <property type="molecule type" value="Genomic_DNA"/>
</dbReference>
<sequence length="434" mass="46982">MSENQADVIVVGAGPAGSTTAYHLAKAGLDVLLLEKTSFPREKICGDGLTPRAVTQLVRMGIDTSVDNGWLHNKGLRIMAGGVQLELDWPELASHPNYGLVRPRSDFDELLARQAKGAGVRLLENCNVSGPILDPRTSRIVGVTAKLGAGAGESGEAGASRAGAEVEFRAPLVVAADGNSTRLSIAMGLHKREDRPMGVAYRAYYKNPRHNDDYLESWLELTDSKHPDRLLPGYGWIFGMGDGTSNIGLGILDTSKAFGKVDYRDMMRRWLGGTPAEWELTEDNRTCPIRGAALPMGFNRKPHYTRGLLLVGDAGGMVNPFNGEGIAYAMESGELAARVIAQAKARTGTYDRELALSDYPRILAETYGGYYTLGRVFVKLIGNPKVMKLATQRGLSHPMLMKFTLKLLANLTDPRGGDAMDRIINGLAKVTPRA</sequence>
<dbReference type="GO" id="GO:0016628">
    <property type="term" value="F:oxidoreductase activity, acting on the CH-CH group of donors, NAD or NADP as acceptor"/>
    <property type="evidence" value="ECO:0007669"/>
    <property type="project" value="InterPro"/>
</dbReference>
<gene>
    <name evidence="2" type="ORF">KDL01_02070</name>
</gene>
<feature type="domain" description="FAD-binding" evidence="1">
    <location>
        <begin position="6"/>
        <end position="190"/>
    </location>
</feature>
<dbReference type="NCBIfam" id="TIGR02032">
    <property type="entry name" value="GG-red-SF"/>
    <property type="match status" value="1"/>
</dbReference>
<name>A0A941EG59_9ACTN</name>
<keyword evidence="3" id="KW-1185">Reference proteome</keyword>
<dbReference type="InterPro" id="IPR011777">
    <property type="entry name" value="Geranylgeranyl_Rdtase_fam"/>
</dbReference>
<dbReference type="InterPro" id="IPR036188">
    <property type="entry name" value="FAD/NAD-bd_sf"/>
</dbReference>
<evidence type="ECO:0000259" key="1">
    <source>
        <dbReference type="Pfam" id="PF01494"/>
    </source>
</evidence>
<accession>A0A941EG59</accession>
<dbReference type="PRINTS" id="PR00420">
    <property type="entry name" value="RNGMNOXGNASE"/>
</dbReference>
<dbReference type="InterPro" id="IPR050407">
    <property type="entry name" value="Geranylgeranyl_reductase"/>
</dbReference>
<evidence type="ECO:0000313" key="3">
    <source>
        <dbReference type="Proteomes" id="UP000675781"/>
    </source>
</evidence>
<dbReference type="Pfam" id="PF01494">
    <property type="entry name" value="FAD_binding_3"/>
    <property type="match status" value="1"/>
</dbReference>
<dbReference type="SUPFAM" id="SSF51905">
    <property type="entry name" value="FAD/NAD(P)-binding domain"/>
    <property type="match status" value="1"/>
</dbReference>
<evidence type="ECO:0000313" key="2">
    <source>
        <dbReference type="EMBL" id="MBR7832025.1"/>
    </source>
</evidence>
<comment type="caution">
    <text evidence="2">The sequence shown here is derived from an EMBL/GenBank/DDBJ whole genome shotgun (WGS) entry which is preliminary data.</text>
</comment>
<dbReference type="Gene3D" id="3.50.50.60">
    <property type="entry name" value="FAD/NAD(P)-binding domain"/>
    <property type="match status" value="1"/>
</dbReference>
<proteinExistence type="predicted"/>
<dbReference type="PANTHER" id="PTHR42685">
    <property type="entry name" value="GERANYLGERANYL DIPHOSPHATE REDUCTASE"/>
    <property type="match status" value="1"/>
</dbReference>
<dbReference type="InterPro" id="IPR002938">
    <property type="entry name" value="FAD-bd"/>
</dbReference>
<protein>
    <submittedName>
        <fullName evidence="2">Geranylgeranyl reductase family protein</fullName>
    </submittedName>
</protein>
<dbReference type="PANTHER" id="PTHR42685:SF22">
    <property type="entry name" value="CONDITIONED MEDIUM FACTOR RECEPTOR 1"/>
    <property type="match status" value="1"/>
</dbReference>
<reference evidence="2" key="1">
    <citation type="submission" date="2021-04" db="EMBL/GenBank/DDBJ databases">
        <title>Genome based classification of Actinospica acidithermotolerans sp. nov., an actinobacterium isolated from an Indonesian hot spring.</title>
        <authorList>
            <person name="Kusuma A.B."/>
            <person name="Putra K.E."/>
            <person name="Nafisah S."/>
            <person name="Loh J."/>
            <person name="Nouioui I."/>
            <person name="Goodfellow M."/>
        </authorList>
    </citation>
    <scope>NUCLEOTIDE SEQUENCE</scope>
    <source>
        <strain evidence="2">CSCA 57</strain>
    </source>
</reference>
<dbReference type="GO" id="GO:0071949">
    <property type="term" value="F:FAD binding"/>
    <property type="evidence" value="ECO:0007669"/>
    <property type="project" value="InterPro"/>
</dbReference>
<organism evidence="2 3">
    <name type="scientific">Actinospica durhamensis</name>
    <dbReference type="NCBI Taxonomy" id="1508375"/>
    <lineage>
        <taxon>Bacteria</taxon>
        <taxon>Bacillati</taxon>
        <taxon>Actinomycetota</taxon>
        <taxon>Actinomycetes</taxon>
        <taxon>Catenulisporales</taxon>
        <taxon>Actinospicaceae</taxon>
        <taxon>Actinospica</taxon>
    </lineage>
</organism>